<evidence type="ECO:0000256" key="4">
    <source>
        <dbReference type="ARBA" id="ARBA00022833"/>
    </source>
</evidence>
<feature type="signal peptide" evidence="10">
    <location>
        <begin position="1"/>
        <end position="21"/>
    </location>
</feature>
<keyword evidence="12" id="KW-1185">Reference proteome</keyword>
<evidence type="ECO:0000256" key="9">
    <source>
        <dbReference type="SAM" id="MobiDB-lite"/>
    </source>
</evidence>
<dbReference type="Gene3D" id="3.40.1620.60">
    <property type="match status" value="1"/>
</dbReference>
<dbReference type="Proteomes" id="UP001165740">
    <property type="component" value="Chromosome 17"/>
</dbReference>
<dbReference type="PROSITE" id="PS50215">
    <property type="entry name" value="ADAM_MEPRO"/>
    <property type="match status" value="1"/>
</dbReference>
<organism evidence="12 13">
    <name type="scientific">Biomphalaria glabrata</name>
    <name type="common">Bloodfluke planorb</name>
    <name type="synonym">Freshwater snail</name>
    <dbReference type="NCBI Taxonomy" id="6526"/>
    <lineage>
        <taxon>Eukaryota</taxon>
        <taxon>Metazoa</taxon>
        <taxon>Spiralia</taxon>
        <taxon>Lophotrochozoa</taxon>
        <taxon>Mollusca</taxon>
        <taxon>Gastropoda</taxon>
        <taxon>Heterobranchia</taxon>
        <taxon>Euthyneura</taxon>
        <taxon>Panpulmonata</taxon>
        <taxon>Hygrophila</taxon>
        <taxon>Lymnaeoidea</taxon>
        <taxon>Planorbidae</taxon>
        <taxon>Biomphalaria</taxon>
    </lineage>
</organism>
<dbReference type="OMA" id="EEICQQG"/>
<keyword evidence="10" id="KW-0732">Signal</keyword>
<name>A0A9W2Z9J9_BIOGL</name>
<feature type="binding site" evidence="8">
    <location>
        <position position="352"/>
    </location>
    <ligand>
        <name>Zn(2+)</name>
        <dbReference type="ChEBI" id="CHEBI:29105"/>
        <note>catalytic</note>
    </ligand>
</feature>
<evidence type="ECO:0000259" key="11">
    <source>
        <dbReference type="PROSITE" id="PS50215"/>
    </source>
</evidence>
<evidence type="ECO:0000256" key="5">
    <source>
        <dbReference type="ARBA" id="ARBA00023049"/>
    </source>
</evidence>
<keyword evidence="2 8" id="KW-0479">Metal-binding</keyword>
<dbReference type="RefSeq" id="XP_055871570.1">
    <property type="nucleotide sequence ID" value="XM_056015595.1"/>
</dbReference>
<gene>
    <name evidence="13" type="primary">LOC106055893</name>
</gene>
<evidence type="ECO:0000256" key="6">
    <source>
        <dbReference type="ARBA" id="ARBA00023157"/>
    </source>
</evidence>
<feature type="domain" description="Peptidase M12B" evidence="11">
    <location>
        <begin position="198"/>
        <end position="407"/>
    </location>
</feature>
<feature type="chain" id="PRO_5040930470" evidence="10">
    <location>
        <begin position="22"/>
        <end position="770"/>
    </location>
</feature>
<feature type="binding site" evidence="8">
    <location>
        <position position="358"/>
    </location>
    <ligand>
        <name>Zn(2+)</name>
        <dbReference type="ChEBI" id="CHEBI:29105"/>
        <note>catalytic</note>
    </ligand>
</feature>
<dbReference type="AlphaFoldDB" id="A0A9W2Z9J9"/>
<feature type="binding site" evidence="8">
    <location>
        <position position="348"/>
    </location>
    <ligand>
        <name>Zn(2+)</name>
        <dbReference type="ChEBI" id="CHEBI:29105"/>
        <note>catalytic</note>
    </ligand>
</feature>
<keyword evidence="3" id="KW-0378">Hydrolase</keyword>
<dbReference type="GeneID" id="106055893"/>
<dbReference type="SUPFAM" id="SSF55486">
    <property type="entry name" value="Metalloproteases ('zincins'), catalytic domain"/>
    <property type="match status" value="1"/>
</dbReference>
<dbReference type="GO" id="GO:0004222">
    <property type="term" value="F:metalloendopeptidase activity"/>
    <property type="evidence" value="ECO:0007669"/>
    <property type="project" value="InterPro"/>
</dbReference>
<feature type="region of interest" description="Disordered" evidence="9">
    <location>
        <begin position="511"/>
        <end position="734"/>
    </location>
</feature>
<keyword evidence="1" id="KW-0645">Protease</keyword>
<dbReference type="InterPro" id="IPR024079">
    <property type="entry name" value="MetalloPept_cat_dom_sf"/>
</dbReference>
<dbReference type="PANTHER" id="PTHR11905:SF159">
    <property type="entry name" value="ADAM METALLOPROTEASE"/>
    <property type="match status" value="1"/>
</dbReference>
<evidence type="ECO:0000313" key="12">
    <source>
        <dbReference type="Proteomes" id="UP001165740"/>
    </source>
</evidence>
<dbReference type="GO" id="GO:0006509">
    <property type="term" value="P:membrane protein ectodomain proteolysis"/>
    <property type="evidence" value="ECO:0007669"/>
    <property type="project" value="TreeGrafter"/>
</dbReference>
<feature type="active site" evidence="8">
    <location>
        <position position="349"/>
    </location>
</feature>
<keyword evidence="6" id="KW-1015">Disulfide bond</keyword>
<dbReference type="PANTHER" id="PTHR11905">
    <property type="entry name" value="ADAM A DISINTEGRIN AND METALLOPROTEASE DOMAIN"/>
    <property type="match status" value="1"/>
</dbReference>
<dbReference type="Pfam" id="PF17771">
    <property type="entry name" value="ADAMTS_CR_2"/>
    <property type="match status" value="1"/>
</dbReference>
<dbReference type="Pfam" id="PF01421">
    <property type="entry name" value="Reprolysin"/>
    <property type="match status" value="1"/>
</dbReference>
<dbReference type="Gene3D" id="3.40.390.10">
    <property type="entry name" value="Collagenase (Catalytic Domain)"/>
    <property type="match status" value="1"/>
</dbReference>
<evidence type="ECO:0000256" key="2">
    <source>
        <dbReference type="ARBA" id="ARBA00022723"/>
    </source>
</evidence>
<keyword evidence="7" id="KW-0325">Glycoprotein</keyword>
<comment type="caution">
    <text evidence="8">Lacks conserved residue(s) required for the propagation of feature annotation.</text>
</comment>
<sequence length="770" mass="82308">MLSKFFLLLCLHALLQCNVAALSTITQEVTVNLVSETLSSRHRARRDATPSPVMPEELIFQMTLQGKSVVLRLAKSSLLPVVTDDVETTLQANKVPEDSAVYTDAAHRSSFIVHRNNASYSLKGTLSVSDASWSLEPLQQEAAVTKSQNHRAIRRLEAPTIHYGNDAILDKLERPELIHSKKLYRHPGHRQRRAVTRHVIEVAFIVDYADYQKWVALYGDTDALIRMRLWYTSVADALRALYESITDPDISITTSVTVLKILTTAAADTFIANITTNGQFDAGTGLSVLASWAQLQADIPLSDHYMLFTGRDVIGVSGIALLARTCTSFGVSIVENDFSGLTAQVAAHELGHSISSDHDSQTGGVCSDTDQYIMAAISAVNVELGNEGKPWKFSNCSINSFKTYLTSKTCTRPEYTSTVDVLPAPQVGQRAGEVLSKDDQCRLALNYPQSSYYAGSAADQAKLCSGMWCFSPLGNGIITLVRPLAYTSCGTNMICLQGFCVPFQQVTTTVSTTTTTPTTTTSTTTSSTTTTSTTTKPTTTSTTTTSTTTKPTTTSTTTTSTTTKPTTTSTTTTSTTTKPTTTSSTTSTTTKPTTTSTTTTSTTTKPTTTSSTTSTTTTSTTTKPTTTSTTTTSTTTKPTTTSSTTSTTTTSTTTKPTTTSTTTTSTTTKPTTTSSTTSTTTTSTTTKPTTTSTTTTSTTTKPTTTSSTTSTTTTSTTTKPTTTTSTTTQPTTTSMKLPLTEADCYLDPYYSAGTRLAQCLLYIWQHLPSS</sequence>
<evidence type="ECO:0000256" key="3">
    <source>
        <dbReference type="ARBA" id="ARBA00022801"/>
    </source>
</evidence>
<evidence type="ECO:0000313" key="13">
    <source>
        <dbReference type="RefSeq" id="XP_055871570.1"/>
    </source>
</evidence>
<evidence type="ECO:0000256" key="1">
    <source>
        <dbReference type="ARBA" id="ARBA00022670"/>
    </source>
</evidence>
<keyword evidence="4 8" id="KW-0862">Zinc</keyword>
<evidence type="ECO:0000256" key="8">
    <source>
        <dbReference type="PROSITE-ProRule" id="PRU00276"/>
    </source>
</evidence>
<reference evidence="13" key="1">
    <citation type="submission" date="2025-08" db="UniProtKB">
        <authorList>
            <consortium name="RefSeq"/>
        </authorList>
    </citation>
    <scope>IDENTIFICATION</scope>
</reference>
<evidence type="ECO:0000256" key="10">
    <source>
        <dbReference type="SAM" id="SignalP"/>
    </source>
</evidence>
<keyword evidence="5" id="KW-0482">Metalloprotease</keyword>
<dbReference type="GO" id="GO:0046872">
    <property type="term" value="F:metal ion binding"/>
    <property type="evidence" value="ECO:0007669"/>
    <property type="project" value="UniProtKB-KW"/>
</dbReference>
<protein>
    <submittedName>
        <fullName evidence="13">Mucin-21-like isoform X1</fullName>
    </submittedName>
</protein>
<accession>A0A9W2Z9J9</accession>
<dbReference type="InterPro" id="IPR001590">
    <property type="entry name" value="Peptidase_M12B"/>
</dbReference>
<dbReference type="InterPro" id="IPR041645">
    <property type="entry name" value="ADAMTS_CR_2"/>
</dbReference>
<evidence type="ECO:0000256" key="7">
    <source>
        <dbReference type="ARBA" id="ARBA00023180"/>
    </source>
</evidence>
<dbReference type="OrthoDB" id="6129710at2759"/>
<proteinExistence type="predicted"/>